<dbReference type="InterPro" id="IPR005123">
    <property type="entry name" value="Oxoglu/Fe-dep_dioxygenase_dom"/>
</dbReference>
<evidence type="ECO:0000259" key="2">
    <source>
        <dbReference type="PROSITE" id="PS51471"/>
    </source>
</evidence>
<evidence type="ECO:0000313" key="4">
    <source>
        <dbReference type="Proteomes" id="UP000249898"/>
    </source>
</evidence>
<dbReference type="Gene3D" id="2.60.120.620">
    <property type="entry name" value="q2cbj1_9rhob like domain"/>
    <property type="match status" value="1"/>
</dbReference>
<sequence length="260" mass="28794">MMPLSDLMNKAAYPIESNDFRAECKKTLAENGALVLPNFLNEKTIQAIIEEGEAKKSLAWFTQSTHNVYLTNVDPDYDSEHARNKQVSSSKGCITDDQIDPTSPLRQLYDAPLFRAFLASVLNEEALYNYADSLSSINLHYASKGQELGWHFDNSSFAITLLIQKPESGGVFEYIENMRDADAGEMNYNGVSEVLAGQKKVKELAIEPGALVLFRGRNAIHRVTPTQGETTRMLAVLAYNSQPGIALSEAASKTFYGRVN</sequence>
<reference evidence="3 4" key="1">
    <citation type="submission" date="2016-06" db="EMBL/GenBank/DDBJ databases">
        <title>The sequenced genome of the ice-adhering bacterium Marinomonas primoryensis, from Antarctica.</title>
        <authorList>
            <person name="Graham L."/>
            <person name="Vance T.D.R."/>
            <person name="Davies P.L."/>
        </authorList>
    </citation>
    <scope>NUCLEOTIDE SEQUENCE [LARGE SCALE GENOMIC DNA]</scope>
    <source>
        <strain evidence="3 4">AceL</strain>
    </source>
</reference>
<protein>
    <submittedName>
        <fullName evidence="3">ArpA protein</fullName>
    </submittedName>
</protein>
<dbReference type="GO" id="GO:0016491">
    <property type="term" value="F:oxidoreductase activity"/>
    <property type="evidence" value="ECO:0007669"/>
    <property type="project" value="UniProtKB-KW"/>
</dbReference>
<evidence type="ECO:0000313" key="3">
    <source>
        <dbReference type="EMBL" id="AWY02340.1"/>
    </source>
</evidence>
<proteinExistence type="inferred from homology"/>
<dbReference type="GO" id="GO:0046872">
    <property type="term" value="F:metal ion binding"/>
    <property type="evidence" value="ECO:0007669"/>
    <property type="project" value="UniProtKB-KW"/>
</dbReference>
<evidence type="ECO:0000256" key="1">
    <source>
        <dbReference type="RuleBase" id="RU003682"/>
    </source>
</evidence>
<accession>A0A2Z4PY73</accession>
<gene>
    <name evidence="3" type="ORF">A8139_06815</name>
</gene>
<name>A0A2Z4PY73_9GAMM</name>
<organism evidence="3 4">
    <name type="scientific">Marinomonas primoryensis</name>
    <dbReference type="NCBI Taxonomy" id="178399"/>
    <lineage>
        <taxon>Bacteria</taxon>
        <taxon>Pseudomonadati</taxon>
        <taxon>Pseudomonadota</taxon>
        <taxon>Gammaproteobacteria</taxon>
        <taxon>Oceanospirillales</taxon>
        <taxon>Oceanospirillaceae</taxon>
        <taxon>Marinomonas</taxon>
    </lineage>
</organism>
<dbReference type="SUPFAM" id="SSF51197">
    <property type="entry name" value="Clavaminate synthase-like"/>
    <property type="match status" value="1"/>
</dbReference>
<dbReference type="AlphaFoldDB" id="A0A2Z4PY73"/>
<dbReference type="InterPro" id="IPR056470">
    <property type="entry name" value="BesD/HalB-like"/>
</dbReference>
<feature type="domain" description="Fe2OG dioxygenase" evidence="2">
    <location>
        <begin position="130"/>
        <end position="241"/>
    </location>
</feature>
<dbReference type="EMBL" id="CP016181">
    <property type="protein sequence ID" value="AWY02340.1"/>
    <property type="molecule type" value="Genomic_DNA"/>
</dbReference>
<dbReference type="Proteomes" id="UP000249898">
    <property type="component" value="Chromosome"/>
</dbReference>
<keyword evidence="1" id="KW-0408">Iron</keyword>
<comment type="similarity">
    <text evidence="1">Belongs to the iron/ascorbate-dependent oxidoreductase family.</text>
</comment>
<dbReference type="PROSITE" id="PS51471">
    <property type="entry name" value="FE2OG_OXY"/>
    <property type="match status" value="1"/>
</dbReference>
<keyword evidence="1" id="KW-0479">Metal-binding</keyword>
<keyword evidence="1" id="KW-0560">Oxidoreductase</keyword>
<dbReference type="Pfam" id="PF23169">
    <property type="entry name" value="HalD"/>
    <property type="match status" value="1"/>
</dbReference>